<organism evidence="3 4">
    <name type="scientific">Candidatus Paenalcaligenes intestinipullorum</name>
    <dbReference type="NCBI Taxonomy" id="2838718"/>
    <lineage>
        <taxon>Bacteria</taxon>
        <taxon>Pseudomonadati</taxon>
        <taxon>Pseudomonadota</taxon>
        <taxon>Betaproteobacteria</taxon>
        <taxon>Burkholderiales</taxon>
        <taxon>Alcaligenaceae</taxon>
        <taxon>Paenalcaligenes</taxon>
    </lineage>
</organism>
<protein>
    <submittedName>
        <fullName evidence="3">SDR family oxidoreductase</fullName>
    </submittedName>
</protein>
<dbReference type="PROSITE" id="PS00061">
    <property type="entry name" value="ADH_SHORT"/>
    <property type="match status" value="1"/>
</dbReference>
<dbReference type="PANTHER" id="PTHR24321">
    <property type="entry name" value="DEHYDROGENASES, SHORT CHAIN"/>
    <property type="match status" value="1"/>
</dbReference>
<dbReference type="Pfam" id="PF13561">
    <property type="entry name" value="adh_short_C2"/>
    <property type="match status" value="1"/>
</dbReference>
<dbReference type="PRINTS" id="PR00080">
    <property type="entry name" value="SDRFAMILY"/>
</dbReference>
<feature type="non-terminal residue" evidence="3">
    <location>
        <position position="1"/>
    </location>
</feature>
<keyword evidence="2" id="KW-0560">Oxidoreductase</keyword>
<dbReference type="GO" id="GO:0008667">
    <property type="term" value="F:2,3-dihydro-2,3-dihydroxybenzoate dehydrogenase activity"/>
    <property type="evidence" value="ECO:0007669"/>
    <property type="project" value="InterPro"/>
</dbReference>
<evidence type="ECO:0000256" key="1">
    <source>
        <dbReference type="ARBA" id="ARBA00006484"/>
    </source>
</evidence>
<evidence type="ECO:0000313" key="4">
    <source>
        <dbReference type="Proteomes" id="UP000823889"/>
    </source>
</evidence>
<dbReference type="GO" id="GO:0019290">
    <property type="term" value="P:siderophore biosynthetic process"/>
    <property type="evidence" value="ECO:0007669"/>
    <property type="project" value="InterPro"/>
</dbReference>
<evidence type="ECO:0000313" key="3">
    <source>
        <dbReference type="EMBL" id="HJD44757.1"/>
    </source>
</evidence>
<sequence length="183" mass="19754">CRAQFGPVDKLVCAAGKLQMGTAAELTTEQWRQTFAVNTEGVWFSCQQVLDEMQQRRKGAIVVVSSNAATTPRASMSAYAASKAAVTQFARCLALEMAEFGVRVNIVSPGSTDTPMQRAMWTQGSSAQTVINGSLEQYRLGIPLRKIASPLEIAQGVVFLLSDQASHITLHDLRIDGGATLDY</sequence>
<reference evidence="3" key="1">
    <citation type="journal article" date="2021" name="PeerJ">
        <title>Extensive microbial diversity within the chicken gut microbiome revealed by metagenomics and culture.</title>
        <authorList>
            <person name="Gilroy R."/>
            <person name="Ravi A."/>
            <person name="Getino M."/>
            <person name="Pursley I."/>
            <person name="Horton D.L."/>
            <person name="Alikhan N.F."/>
            <person name="Baker D."/>
            <person name="Gharbi K."/>
            <person name="Hall N."/>
            <person name="Watson M."/>
            <person name="Adriaenssens E.M."/>
            <person name="Foster-Nyarko E."/>
            <person name="Jarju S."/>
            <person name="Secka A."/>
            <person name="Antonio M."/>
            <person name="Oren A."/>
            <person name="Chaudhuri R.R."/>
            <person name="La Ragione R."/>
            <person name="Hildebrand F."/>
            <person name="Pallen M.J."/>
        </authorList>
    </citation>
    <scope>NUCLEOTIDE SEQUENCE</scope>
    <source>
        <strain evidence="3">9264</strain>
    </source>
</reference>
<dbReference type="InterPro" id="IPR020904">
    <property type="entry name" value="Sc_DH/Rdtase_CS"/>
</dbReference>
<dbReference type="PRINTS" id="PR01397">
    <property type="entry name" value="DHBDHDRGNASE"/>
</dbReference>
<dbReference type="EMBL" id="DWUQ01000146">
    <property type="protein sequence ID" value="HJD44757.1"/>
    <property type="molecule type" value="Genomic_DNA"/>
</dbReference>
<accession>A0A9D2RJF7</accession>
<dbReference type="AlphaFoldDB" id="A0A9D2RJF7"/>
<dbReference type="InterPro" id="IPR036291">
    <property type="entry name" value="NAD(P)-bd_dom_sf"/>
</dbReference>
<name>A0A9D2RJF7_9BURK</name>
<comment type="caution">
    <text evidence="3">The sequence shown here is derived from an EMBL/GenBank/DDBJ whole genome shotgun (WGS) entry which is preliminary data.</text>
</comment>
<comment type="similarity">
    <text evidence="1">Belongs to the short-chain dehydrogenases/reductases (SDR) family.</text>
</comment>
<proteinExistence type="inferred from homology"/>
<dbReference type="InterPro" id="IPR003560">
    <property type="entry name" value="DHB_DH"/>
</dbReference>
<reference evidence="3" key="2">
    <citation type="submission" date="2021-04" db="EMBL/GenBank/DDBJ databases">
        <authorList>
            <person name="Gilroy R."/>
        </authorList>
    </citation>
    <scope>NUCLEOTIDE SEQUENCE</scope>
    <source>
        <strain evidence="3">9264</strain>
    </source>
</reference>
<dbReference type="InterPro" id="IPR002347">
    <property type="entry name" value="SDR_fam"/>
</dbReference>
<gene>
    <name evidence="3" type="ORF">H9906_06995</name>
</gene>
<dbReference type="PANTHER" id="PTHR24321:SF13">
    <property type="entry name" value="2,3-DIHYDRO-2,3-DIHYDROXYBENZOATE DEHYDROGENASE"/>
    <property type="match status" value="1"/>
</dbReference>
<dbReference type="Gene3D" id="3.40.50.720">
    <property type="entry name" value="NAD(P)-binding Rossmann-like Domain"/>
    <property type="match status" value="1"/>
</dbReference>
<evidence type="ECO:0000256" key="2">
    <source>
        <dbReference type="ARBA" id="ARBA00023002"/>
    </source>
</evidence>
<dbReference type="SUPFAM" id="SSF51735">
    <property type="entry name" value="NAD(P)-binding Rossmann-fold domains"/>
    <property type="match status" value="1"/>
</dbReference>
<dbReference type="Proteomes" id="UP000823889">
    <property type="component" value="Unassembled WGS sequence"/>
</dbReference>